<gene>
    <name evidence="4" type="ORF">BVL52_00525</name>
    <name evidence="5" type="ORF">SAMN05216279_106296</name>
</gene>
<evidence type="ECO:0000313" key="7">
    <source>
        <dbReference type="Proteomes" id="UP000189310"/>
    </source>
</evidence>
<dbReference type="EMBL" id="FMWB01000006">
    <property type="protein sequence ID" value="SCZ38357.1"/>
    <property type="molecule type" value="Genomic_DNA"/>
</dbReference>
<dbReference type="InterPro" id="IPR009057">
    <property type="entry name" value="Homeodomain-like_sf"/>
</dbReference>
<dbReference type="GO" id="GO:0003700">
    <property type="term" value="F:DNA-binding transcription factor activity"/>
    <property type="evidence" value="ECO:0007669"/>
    <property type="project" value="InterPro"/>
</dbReference>
<dbReference type="Gene3D" id="1.10.10.60">
    <property type="entry name" value="Homeodomain-like"/>
    <property type="match status" value="2"/>
</dbReference>
<dbReference type="GeneID" id="57560937"/>
<dbReference type="Pfam" id="PF12833">
    <property type="entry name" value="HTH_18"/>
    <property type="match status" value="1"/>
</dbReference>
<dbReference type="OrthoDB" id="34150at2"/>
<keyword evidence="1" id="KW-0805">Transcription regulation</keyword>
<dbReference type="Pfam" id="PF06719">
    <property type="entry name" value="AraC_N"/>
    <property type="match status" value="1"/>
</dbReference>
<dbReference type="InterPro" id="IPR018060">
    <property type="entry name" value="HTH_AraC"/>
</dbReference>
<dbReference type="PANTHER" id="PTHR43436">
    <property type="entry name" value="ARAC-FAMILY TRANSCRIPTIONAL REGULATOR"/>
    <property type="match status" value="1"/>
</dbReference>
<evidence type="ECO:0000256" key="1">
    <source>
        <dbReference type="ARBA" id="ARBA00023015"/>
    </source>
</evidence>
<reference evidence="6" key="1">
    <citation type="submission" date="2016-10" db="EMBL/GenBank/DDBJ databases">
        <authorList>
            <person name="de Groot N.N."/>
        </authorList>
    </citation>
    <scope>NUCLEOTIDE SEQUENCE [LARGE SCALE GENOMIC DNA]</scope>
    <source>
        <strain evidence="6">DSM 15758</strain>
    </source>
</reference>
<dbReference type="SMART" id="SM00342">
    <property type="entry name" value="HTH_ARAC"/>
    <property type="match status" value="1"/>
</dbReference>
<dbReference type="GO" id="GO:0043565">
    <property type="term" value="F:sequence-specific DNA binding"/>
    <property type="evidence" value="ECO:0007669"/>
    <property type="project" value="InterPro"/>
</dbReference>
<dbReference type="Proteomes" id="UP000183046">
    <property type="component" value="Unassembled WGS sequence"/>
</dbReference>
<dbReference type="Proteomes" id="UP000189310">
    <property type="component" value="Unassembled WGS sequence"/>
</dbReference>
<feature type="domain" description="HTH araC/xylS-type" evidence="3">
    <location>
        <begin position="194"/>
        <end position="286"/>
    </location>
</feature>
<keyword evidence="7" id="KW-1185">Reference proteome</keyword>
<evidence type="ECO:0000313" key="4">
    <source>
        <dbReference type="EMBL" id="ONN73327.1"/>
    </source>
</evidence>
<dbReference type="InterPro" id="IPR009594">
    <property type="entry name" value="Tscrpt_reg_HTH_AraC_N"/>
</dbReference>
<comment type="caution">
    <text evidence="5">The sequence shown here is derived from an EMBL/GenBank/DDBJ whole genome shotgun (WGS) entry which is preliminary data.</text>
</comment>
<keyword evidence="2" id="KW-0804">Transcription</keyword>
<protein>
    <submittedName>
        <fullName evidence="4">AraC family transcriptional regulator</fullName>
    </submittedName>
    <submittedName>
        <fullName evidence="5">AraC-type DNA-binding protein</fullName>
    </submittedName>
</protein>
<evidence type="ECO:0000313" key="5">
    <source>
        <dbReference type="EMBL" id="SCZ38357.1"/>
    </source>
</evidence>
<accession>A0A1G5NLT7</accession>
<sequence>MNPSDPLASRLVALLGRLAPQEGYNLSPLEDVRFLRSDRPLTGVPVLYDPGVVIVCQGGKRGYFGDRVYQYDAQHYLVVSVPVPFTMETDASPEAPLLAIYLRLDFRLLGDLVLQLDSELGPALEAPRGLYASPIDEPLRASTLRFLEVLSVPTDARLLGPALLRELYYRILTGAQGGSLRAALDRQGRFGRIARSLRTLHARYAERLDVAALAQEARMSQPSFHRHFRDITGTTPMQYLKSTRLHQARLLMLRDALPAANAAFAVGYESASQFSREFKRLFGRTPLAEIDWMKATYALPAPPATAVYVASH</sequence>
<evidence type="ECO:0000256" key="2">
    <source>
        <dbReference type="ARBA" id="ARBA00023163"/>
    </source>
</evidence>
<reference evidence="4 7" key="3">
    <citation type="submission" date="2017-01" db="EMBL/GenBank/DDBJ databases">
        <title>Pseudomonas psychrotolerans genome sequencing and assembly.</title>
        <authorList>
            <person name="Vyas B."/>
            <person name="Mayilraj S."/>
        </authorList>
    </citation>
    <scope>NUCLEOTIDE SEQUENCE [LARGE SCALE GENOMIC DNA]</scope>
    <source>
        <strain evidence="4 7">SDS18</strain>
    </source>
</reference>
<organism evidence="5 6">
    <name type="scientific">Pseudomonas oryzihabitans</name>
    <dbReference type="NCBI Taxonomy" id="47885"/>
    <lineage>
        <taxon>Bacteria</taxon>
        <taxon>Pseudomonadati</taxon>
        <taxon>Pseudomonadota</taxon>
        <taxon>Gammaproteobacteria</taxon>
        <taxon>Pseudomonadales</taxon>
        <taxon>Pseudomonadaceae</taxon>
        <taxon>Pseudomonas</taxon>
    </lineage>
</organism>
<dbReference type="PROSITE" id="PS01124">
    <property type="entry name" value="HTH_ARAC_FAMILY_2"/>
    <property type="match status" value="1"/>
</dbReference>
<dbReference type="SUPFAM" id="SSF46689">
    <property type="entry name" value="Homeodomain-like"/>
    <property type="match status" value="2"/>
</dbReference>
<name>A0A1G5NLT7_9PSED</name>
<dbReference type="RefSeq" id="WP_027603004.1">
    <property type="nucleotide sequence ID" value="NZ_CP044074.1"/>
</dbReference>
<dbReference type="AlphaFoldDB" id="A0A1G5NLT7"/>
<dbReference type="EMBL" id="MTLN01000001">
    <property type="protein sequence ID" value="ONN73327.1"/>
    <property type="molecule type" value="Genomic_DNA"/>
</dbReference>
<reference evidence="5" key="2">
    <citation type="submission" date="2016-10" db="EMBL/GenBank/DDBJ databases">
        <authorList>
            <person name="Varghese N."/>
            <person name="Submissions S."/>
        </authorList>
    </citation>
    <scope>NUCLEOTIDE SEQUENCE</scope>
    <source>
        <strain evidence="5">DSM 15758</strain>
    </source>
</reference>
<dbReference type="PANTHER" id="PTHR43436:SF2">
    <property type="entry name" value="ARAC_XYLS FAMILY TRANSCRIPTIONAL REGULATOR"/>
    <property type="match status" value="1"/>
</dbReference>
<keyword evidence="5" id="KW-0238">DNA-binding</keyword>
<dbReference type="STRING" id="237610.BJP27_18410"/>
<proteinExistence type="predicted"/>
<evidence type="ECO:0000313" key="6">
    <source>
        <dbReference type="Proteomes" id="UP000183046"/>
    </source>
</evidence>
<evidence type="ECO:0000259" key="3">
    <source>
        <dbReference type="PROSITE" id="PS01124"/>
    </source>
</evidence>